<gene>
    <name evidence="2" type="ORF">BAUCODRAFT_206166</name>
</gene>
<reference evidence="2 3" key="1">
    <citation type="journal article" date="2012" name="PLoS Pathog.">
        <title>Diverse lifestyles and strategies of plant pathogenesis encoded in the genomes of eighteen Dothideomycetes fungi.</title>
        <authorList>
            <person name="Ohm R.A."/>
            <person name="Feau N."/>
            <person name="Henrissat B."/>
            <person name="Schoch C.L."/>
            <person name="Horwitz B.A."/>
            <person name="Barry K.W."/>
            <person name="Condon B.J."/>
            <person name="Copeland A.C."/>
            <person name="Dhillon B."/>
            <person name="Glaser F."/>
            <person name="Hesse C.N."/>
            <person name="Kosti I."/>
            <person name="LaButti K."/>
            <person name="Lindquist E.A."/>
            <person name="Lucas S."/>
            <person name="Salamov A.A."/>
            <person name="Bradshaw R.E."/>
            <person name="Ciuffetti L."/>
            <person name="Hamelin R.C."/>
            <person name="Kema G.H.J."/>
            <person name="Lawrence C."/>
            <person name="Scott J.A."/>
            <person name="Spatafora J.W."/>
            <person name="Turgeon B.G."/>
            <person name="de Wit P.J.G.M."/>
            <person name="Zhong S."/>
            <person name="Goodwin S.B."/>
            <person name="Grigoriev I.V."/>
        </authorList>
    </citation>
    <scope>NUCLEOTIDE SEQUENCE [LARGE SCALE GENOMIC DNA]</scope>
    <source>
        <strain evidence="2 3">UAMH 10762</strain>
    </source>
</reference>
<dbReference type="RefSeq" id="XP_007678851.1">
    <property type="nucleotide sequence ID" value="XM_007680661.1"/>
</dbReference>
<proteinExistence type="predicted"/>
<dbReference type="PANTHER" id="PTHR42085:SF2">
    <property type="entry name" value="F-BOX DOMAIN-CONTAINING PROTEIN"/>
    <property type="match status" value="1"/>
</dbReference>
<dbReference type="OrthoDB" id="3861719at2759"/>
<dbReference type="Pfam" id="PF20150">
    <property type="entry name" value="2EXR"/>
    <property type="match status" value="1"/>
</dbReference>
<evidence type="ECO:0000259" key="1">
    <source>
        <dbReference type="Pfam" id="PF20150"/>
    </source>
</evidence>
<accession>M2LHV1</accession>
<dbReference type="EMBL" id="KB445559">
    <property type="protein sequence ID" value="EMC93757.1"/>
    <property type="molecule type" value="Genomic_DNA"/>
</dbReference>
<feature type="domain" description="2EXR" evidence="1">
    <location>
        <begin position="19"/>
        <end position="66"/>
    </location>
</feature>
<dbReference type="GeneID" id="19109685"/>
<evidence type="ECO:0000313" key="3">
    <source>
        <dbReference type="Proteomes" id="UP000011761"/>
    </source>
</evidence>
<sequence>MPRRQQTSAGTPARTSISFMKLPPELRNRIYRLVLPADTTIELGSKAAAEHNALLRTTSQIRQEASDIFYAGNKFLITISPFNAARMARRIQVAGRRNLGVIPSLTIRVGFCARKKLEMDELRHHVADADRGTFAANLVTYFKIVRVWTEKLGETMIGELAAVGIRPVVMGTHKSSKSWTLVLEVQYFFTQRAMTSWVSTVKVGMKRVIARAKRSDLKAKSKQPE</sequence>
<dbReference type="PANTHER" id="PTHR42085">
    <property type="entry name" value="F-BOX DOMAIN-CONTAINING PROTEIN"/>
    <property type="match status" value="1"/>
</dbReference>
<evidence type="ECO:0000313" key="2">
    <source>
        <dbReference type="EMBL" id="EMC93757.1"/>
    </source>
</evidence>
<name>M2LHV1_BAUPA</name>
<protein>
    <recommendedName>
        <fullName evidence="1">2EXR domain-containing protein</fullName>
    </recommendedName>
</protein>
<organism evidence="2 3">
    <name type="scientific">Baudoinia panamericana (strain UAMH 10762)</name>
    <name type="common">Angels' share fungus</name>
    <name type="synonym">Baudoinia compniacensis (strain UAMH 10762)</name>
    <dbReference type="NCBI Taxonomy" id="717646"/>
    <lineage>
        <taxon>Eukaryota</taxon>
        <taxon>Fungi</taxon>
        <taxon>Dikarya</taxon>
        <taxon>Ascomycota</taxon>
        <taxon>Pezizomycotina</taxon>
        <taxon>Dothideomycetes</taxon>
        <taxon>Dothideomycetidae</taxon>
        <taxon>Mycosphaerellales</taxon>
        <taxon>Teratosphaeriaceae</taxon>
        <taxon>Baudoinia</taxon>
    </lineage>
</organism>
<keyword evidence="3" id="KW-1185">Reference proteome</keyword>
<dbReference type="HOGENOM" id="CLU_1229735_0_0_1"/>
<dbReference type="InterPro" id="IPR045518">
    <property type="entry name" value="2EXR"/>
</dbReference>
<dbReference type="AlphaFoldDB" id="M2LHV1"/>
<dbReference type="InterPro" id="IPR038883">
    <property type="entry name" value="AN11006-like"/>
</dbReference>
<dbReference type="KEGG" id="bcom:BAUCODRAFT_206166"/>
<dbReference type="Proteomes" id="UP000011761">
    <property type="component" value="Unassembled WGS sequence"/>
</dbReference>